<comment type="caution">
    <text evidence="3">The sequence shown here is derived from an EMBL/GenBank/DDBJ whole genome shotgun (WGS) entry which is preliminary data.</text>
</comment>
<dbReference type="AlphaFoldDB" id="A0A1Y2C5J9"/>
<dbReference type="EMBL" id="MCGO01000029">
    <property type="protein sequence ID" value="ORY42318.1"/>
    <property type="molecule type" value="Genomic_DNA"/>
</dbReference>
<dbReference type="Gene3D" id="1.20.5.170">
    <property type="match status" value="1"/>
</dbReference>
<proteinExistence type="predicted"/>
<organism evidence="3 4">
    <name type="scientific">Rhizoclosmatium globosum</name>
    <dbReference type="NCBI Taxonomy" id="329046"/>
    <lineage>
        <taxon>Eukaryota</taxon>
        <taxon>Fungi</taxon>
        <taxon>Fungi incertae sedis</taxon>
        <taxon>Chytridiomycota</taxon>
        <taxon>Chytridiomycota incertae sedis</taxon>
        <taxon>Chytridiomycetes</taxon>
        <taxon>Chytridiales</taxon>
        <taxon>Chytriomycetaceae</taxon>
        <taxon>Rhizoclosmatium</taxon>
    </lineage>
</organism>
<evidence type="ECO:0000259" key="2">
    <source>
        <dbReference type="PROSITE" id="PS00036"/>
    </source>
</evidence>
<protein>
    <recommendedName>
        <fullName evidence="2">BZIP domain-containing protein</fullName>
    </recommendedName>
</protein>
<sequence length="145" mass="16658">MPPKQRPSPSADPLTKTGPSARRQKQNREAQKRYREKRNRLYKVNLMRKVFKCVYYEDINQHLVELQEENMSLTGMVHQSELFEASTRAAVEHVHPVHHQTIPPAAELQIPHHPADSQRLQDFVSDDIAWDELLAKSDGTKALAG</sequence>
<dbReference type="PROSITE" id="PS00036">
    <property type="entry name" value="BZIP_BASIC"/>
    <property type="match status" value="1"/>
</dbReference>
<evidence type="ECO:0000313" key="3">
    <source>
        <dbReference type="EMBL" id="ORY42318.1"/>
    </source>
</evidence>
<evidence type="ECO:0000313" key="4">
    <source>
        <dbReference type="Proteomes" id="UP000193642"/>
    </source>
</evidence>
<feature type="region of interest" description="Disordered" evidence="1">
    <location>
        <begin position="1"/>
        <end position="36"/>
    </location>
</feature>
<dbReference type="GO" id="GO:0003700">
    <property type="term" value="F:DNA-binding transcription factor activity"/>
    <property type="evidence" value="ECO:0007669"/>
    <property type="project" value="InterPro"/>
</dbReference>
<accession>A0A1Y2C5J9</accession>
<dbReference type="Proteomes" id="UP000193642">
    <property type="component" value="Unassembled WGS sequence"/>
</dbReference>
<keyword evidence="4" id="KW-1185">Reference proteome</keyword>
<feature type="domain" description="BZIP" evidence="2">
    <location>
        <begin position="22"/>
        <end position="37"/>
    </location>
</feature>
<gene>
    <name evidence="3" type="ORF">BCR33DRAFT_767184</name>
</gene>
<name>A0A1Y2C5J9_9FUNG</name>
<reference evidence="3 4" key="1">
    <citation type="submission" date="2016-07" db="EMBL/GenBank/DDBJ databases">
        <title>Pervasive Adenine N6-methylation of Active Genes in Fungi.</title>
        <authorList>
            <consortium name="DOE Joint Genome Institute"/>
            <person name="Mondo S.J."/>
            <person name="Dannebaum R.O."/>
            <person name="Kuo R.C."/>
            <person name="Labutti K."/>
            <person name="Haridas S."/>
            <person name="Kuo A."/>
            <person name="Salamov A."/>
            <person name="Ahrendt S.R."/>
            <person name="Lipzen A."/>
            <person name="Sullivan W."/>
            <person name="Andreopoulos W.B."/>
            <person name="Clum A."/>
            <person name="Lindquist E."/>
            <person name="Daum C."/>
            <person name="Ramamoorthy G.K."/>
            <person name="Gryganskyi A."/>
            <person name="Culley D."/>
            <person name="Magnuson J.K."/>
            <person name="James T.Y."/>
            <person name="O'Malley M.A."/>
            <person name="Stajich J.E."/>
            <person name="Spatafora J.W."/>
            <person name="Visel A."/>
            <person name="Grigoriev I.V."/>
        </authorList>
    </citation>
    <scope>NUCLEOTIDE SEQUENCE [LARGE SCALE GENOMIC DNA]</scope>
    <source>
        <strain evidence="3 4">JEL800</strain>
    </source>
</reference>
<dbReference type="CDD" id="cd14686">
    <property type="entry name" value="bZIP"/>
    <property type="match status" value="1"/>
</dbReference>
<evidence type="ECO:0000256" key="1">
    <source>
        <dbReference type="SAM" id="MobiDB-lite"/>
    </source>
</evidence>
<dbReference type="InterPro" id="IPR004827">
    <property type="entry name" value="bZIP"/>
</dbReference>